<evidence type="ECO:0000313" key="7">
    <source>
        <dbReference type="Proteomes" id="UP000315344"/>
    </source>
</evidence>
<keyword evidence="2" id="KW-0520">NAD</keyword>
<evidence type="ECO:0000259" key="5">
    <source>
        <dbReference type="Pfam" id="PF14833"/>
    </source>
</evidence>
<keyword evidence="1" id="KW-0560">Oxidoreductase</keyword>
<comment type="caution">
    <text evidence="6">The sequence shown here is derived from an EMBL/GenBank/DDBJ whole genome shotgun (WGS) entry which is preliminary data.</text>
</comment>
<dbReference type="PIRSF" id="PIRSF000103">
    <property type="entry name" value="HIBADH"/>
    <property type="match status" value="1"/>
</dbReference>
<dbReference type="Pfam" id="PF03446">
    <property type="entry name" value="NAD_binding_2"/>
    <property type="match status" value="1"/>
</dbReference>
<accession>A0A533I8N0</accession>
<dbReference type="AlphaFoldDB" id="A0A533I8N0"/>
<dbReference type="GO" id="GO:0050661">
    <property type="term" value="F:NADP binding"/>
    <property type="evidence" value="ECO:0007669"/>
    <property type="project" value="InterPro"/>
</dbReference>
<dbReference type="InterPro" id="IPR015815">
    <property type="entry name" value="HIBADH-related"/>
</dbReference>
<dbReference type="GO" id="GO:0016616">
    <property type="term" value="F:oxidoreductase activity, acting on the CH-OH group of donors, NAD or NADP as acceptor"/>
    <property type="evidence" value="ECO:0007669"/>
    <property type="project" value="TreeGrafter"/>
</dbReference>
<dbReference type="PANTHER" id="PTHR22981:SF7">
    <property type="entry name" value="3-HYDROXYISOBUTYRATE DEHYDROGENASE, MITOCHONDRIAL"/>
    <property type="match status" value="1"/>
</dbReference>
<dbReference type="SUPFAM" id="SSF48179">
    <property type="entry name" value="6-phosphogluconate dehydrogenase C-terminal domain-like"/>
    <property type="match status" value="1"/>
</dbReference>
<feature type="domain" description="6-phosphogluconate dehydrogenase NADP-binding" evidence="4">
    <location>
        <begin position="4"/>
        <end position="163"/>
    </location>
</feature>
<evidence type="ECO:0000313" key="6">
    <source>
        <dbReference type="EMBL" id="TKW66182.1"/>
    </source>
</evidence>
<evidence type="ECO:0000256" key="2">
    <source>
        <dbReference type="ARBA" id="ARBA00023027"/>
    </source>
</evidence>
<evidence type="ECO:0000256" key="1">
    <source>
        <dbReference type="ARBA" id="ARBA00023002"/>
    </source>
</evidence>
<sequence>MLQQVSVIGLGAMGMGMARTLASKSFDVTVFDISEAAMRRAADAGMKVATSAAEAIGSSQAVLLSLPLAAHVEETIERAYVAGAFEGGAKVVIDSSTSEAAVSRRLAERLAAQGHGFLDAPVSGGPQGAANGALSVMLGGAADWVAMAQPVLDAIAAKVIHVGDSGAGNIAKLVNNMLVACHMLTTAEGLRLAEAAGLPAEDALRVVNSATGRSALSEVHFPSWVLTRSFDSGFSAGLMRKDVRLALELAAESGCRMPMSELAAAIWSEDRSGIRDDQDFMLLGDPEAQIKDRQNG</sequence>
<organism evidence="6 7">
    <name type="scientific">Paracoccus denitrificans</name>
    <dbReference type="NCBI Taxonomy" id="266"/>
    <lineage>
        <taxon>Bacteria</taxon>
        <taxon>Pseudomonadati</taxon>
        <taxon>Pseudomonadota</taxon>
        <taxon>Alphaproteobacteria</taxon>
        <taxon>Rhodobacterales</taxon>
        <taxon>Paracoccaceae</taxon>
        <taxon>Paracoccus</taxon>
    </lineage>
</organism>
<feature type="active site" evidence="3">
    <location>
        <position position="172"/>
    </location>
</feature>
<feature type="domain" description="3-hydroxyisobutyrate dehydrogenase-like NAD-binding" evidence="5">
    <location>
        <begin position="166"/>
        <end position="281"/>
    </location>
</feature>
<dbReference type="InterPro" id="IPR029154">
    <property type="entry name" value="HIBADH-like_NADP-bd"/>
</dbReference>
<dbReference type="Pfam" id="PF14833">
    <property type="entry name" value="NAD_binding_11"/>
    <property type="match status" value="1"/>
</dbReference>
<gene>
    <name evidence="6" type="ORF">DI616_11915</name>
</gene>
<dbReference type="InterPro" id="IPR006115">
    <property type="entry name" value="6PGDH_NADP-bd"/>
</dbReference>
<proteinExistence type="predicted"/>
<dbReference type="InterPro" id="IPR008927">
    <property type="entry name" value="6-PGluconate_DH-like_C_sf"/>
</dbReference>
<name>A0A533I8N0_PARDE</name>
<dbReference type="InterPro" id="IPR036291">
    <property type="entry name" value="NAD(P)-bd_dom_sf"/>
</dbReference>
<dbReference type="Gene3D" id="3.40.50.720">
    <property type="entry name" value="NAD(P)-binding Rossmann-like Domain"/>
    <property type="match status" value="1"/>
</dbReference>
<dbReference type="Gene3D" id="1.10.1040.10">
    <property type="entry name" value="N-(1-d-carboxylethyl)-l-norvaline Dehydrogenase, domain 2"/>
    <property type="match status" value="1"/>
</dbReference>
<reference evidence="6 7" key="1">
    <citation type="journal article" date="2017" name="Nat. Commun.">
        <title>In situ click chemistry generation of cyclooxygenase-2 inhibitors.</title>
        <authorList>
            <person name="Bhardwaj A."/>
            <person name="Kaur J."/>
            <person name="Wuest M."/>
            <person name="Wuest F."/>
        </authorList>
    </citation>
    <scope>NUCLEOTIDE SEQUENCE [LARGE SCALE GENOMIC DNA]</scope>
    <source>
        <strain evidence="6">S2_012_000_R3_94</strain>
    </source>
</reference>
<evidence type="ECO:0000256" key="3">
    <source>
        <dbReference type="PIRSR" id="PIRSR000103-1"/>
    </source>
</evidence>
<dbReference type="InterPro" id="IPR013328">
    <property type="entry name" value="6PGD_dom2"/>
</dbReference>
<dbReference type="SUPFAM" id="SSF51735">
    <property type="entry name" value="NAD(P)-binding Rossmann-fold domains"/>
    <property type="match status" value="1"/>
</dbReference>
<protein>
    <submittedName>
        <fullName evidence="6">NAD(P)-dependent oxidoreductase</fullName>
    </submittedName>
</protein>
<evidence type="ECO:0000259" key="4">
    <source>
        <dbReference type="Pfam" id="PF03446"/>
    </source>
</evidence>
<dbReference type="Proteomes" id="UP000315344">
    <property type="component" value="Unassembled WGS sequence"/>
</dbReference>
<dbReference type="EMBL" id="VAFL01000008">
    <property type="protein sequence ID" value="TKW66182.1"/>
    <property type="molecule type" value="Genomic_DNA"/>
</dbReference>
<dbReference type="PANTHER" id="PTHR22981">
    <property type="entry name" value="3-HYDROXYISOBUTYRATE DEHYDROGENASE-RELATED"/>
    <property type="match status" value="1"/>
</dbReference>
<dbReference type="GO" id="GO:0051287">
    <property type="term" value="F:NAD binding"/>
    <property type="evidence" value="ECO:0007669"/>
    <property type="project" value="InterPro"/>
</dbReference>